<reference evidence="2 3" key="1">
    <citation type="journal article" date="2012" name="J. Bacteriol.">
        <title>Draft Genome Sequence of Plant Growth-Promoting Rhizobium Mesorhizobium amorphae, Isolated from Zinc-Lead Mine Tailings.</title>
        <authorList>
            <person name="Hao X."/>
            <person name="Lin Y."/>
            <person name="Johnstone L."/>
            <person name="Baltrus D.A."/>
            <person name="Miller S.J."/>
            <person name="Wei G."/>
            <person name="Rensing C."/>
        </authorList>
    </citation>
    <scope>NUCLEOTIDE SEQUENCE [LARGE SCALE GENOMIC DNA]</scope>
    <source>
        <strain evidence="2 3">CCNWGS0123</strain>
    </source>
</reference>
<sequence length="174" mass="19468">MTDGLRLVPRVGAALSVPDYPRRCNDAGPRASRARGQSHSRRDRQRVGQGSASGNKRVRRRQEDCRPQAPHPVDTDGRLLMVYLTTADISDSAGAQAILDGIRKRWALGEASVRRWRLWPAEAHGQSHLSRLRGRDIRRSEDQKGFQILPRRWAVNRCTMLPSVPLSGRCGSSV</sequence>
<keyword evidence="3" id="KW-1185">Reference proteome</keyword>
<evidence type="ECO:0000313" key="3">
    <source>
        <dbReference type="Proteomes" id="UP000002949"/>
    </source>
</evidence>
<evidence type="ECO:0000256" key="1">
    <source>
        <dbReference type="SAM" id="MobiDB-lite"/>
    </source>
</evidence>
<gene>
    <name evidence="2" type="ORF">MEA186_35824</name>
</gene>
<dbReference type="EMBL" id="AGSN01000271">
    <property type="protein sequence ID" value="EHH02125.1"/>
    <property type="molecule type" value="Genomic_DNA"/>
</dbReference>
<dbReference type="Proteomes" id="UP000002949">
    <property type="component" value="Unassembled WGS sequence"/>
</dbReference>
<protein>
    <submittedName>
        <fullName evidence="2">Transposase, IS4</fullName>
    </submittedName>
</protein>
<accession>G6YMB7</accession>
<organism evidence="2 3">
    <name type="scientific">Mesorhizobium amorphae CCNWGS0123</name>
    <dbReference type="NCBI Taxonomy" id="1082933"/>
    <lineage>
        <taxon>Bacteria</taxon>
        <taxon>Pseudomonadati</taxon>
        <taxon>Pseudomonadota</taxon>
        <taxon>Alphaproteobacteria</taxon>
        <taxon>Hyphomicrobiales</taxon>
        <taxon>Phyllobacteriaceae</taxon>
        <taxon>Mesorhizobium</taxon>
    </lineage>
</organism>
<evidence type="ECO:0000313" key="2">
    <source>
        <dbReference type="EMBL" id="EHH02125.1"/>
    </source>
</evidence>
<proteinExistence type="predicted"/>
<name>G6YMB7_9HYPH</name>
<dbReference type="AlphaFoldDB" id="G6YMB7"/>
<feature type="region of interest" description="Disordered" evidence="1">
    <location>
        <begin position="18"/>
        <end position="73"/>
    </location>
</feature>
<feature type="compositionally biased region" description="Basic residues" evidence="1">
    <location>
        <begin position="32"/>
        <end position="44"/>
    </location>
</feature>
<dbReference type="eggNOG" id="COG3293">
    <property type="taxonomic scope" value="Bacteria"/>
</dbReference>